<evidence type="ECO:0000256" key="2">
    <source>
        <dbReference type="SAM" id="MobiDB-lite"/>
    </source>
</evidence>
<protein>
    <submittedName>
        <fullName evidence="3">Uncharacterized protein</fullName>
    </submittedName>
</protein>
<accession>A0ABR3GWB0</accession>
<comment type="caution">
    <text evidence="3">The sequence shown here is derived from an EMBL/GenBank/DDBJ whole genome shotgun (WGS) entry which is preliminary data.</text>
</comment>
<organism evidence="3 4">
    <name type="scientific">Discina gigas</name>
    <dbReference type="NCBI Taxonomy" id="1032678"/>
    <lineage>
        <taxon>Eukaryota</taxon>
        <taxon>Fungi</taxon>
        <taxon>Dikarya</taxon>
        <taxon>Ascomycota</taxon>
        <taxon>Pezizomycotina</taxon>
        <taxon>Pezizomycetes</taxon>
        <taxon>Pezizales</taxon>
        <taxon>Discinaceae</taxon>
        <taxon>Discina</taxon>
    </lineage>
</organism>
<evidence type="ECO:0000256" key="1">
    <source>
        <dbReference type="SAM" id="Coils"/>
    </source>
</evidence>
<feature type="region of interest" description="Disordered" evidence="2">
    <location>
        <begin position="171"/>
        <end position="204"/>
    </location>
</feature>
<proteinExistence type="predicted"/>
<feature type="coiled-coil region" evidence="1">
    <location>
        <begin position="57"/>
        <end position="103"/>
    </location>
</feature>
<sequence length="255" mass="28332">MAHSPPLTFVSPPALRSFGPGSFAPQQFPLQKPDVDAGAEDTEYQALSSVQEKYQSLLSHERQTKELERSIWDAERQLYLLRIASLESAVEDLHNQLGKCQSEKVVMKDPPEQPHIGGVALGEFGGELVGAHNEVLPGVRESDKSEPVIEQVAEMPLELAMPRAYSPLVEDSHDEAARADSPGPSEYPYPKTPKSVKGDVEPDEAEIGNLLDQAGRILGKQPYGIHHYDDEDDDFEEDFRLILKPNRNFTSSWAF</sequence>
<keyword evidence="1" id="KW-0175">Coiled coil</keyword>
<dbReference type="EMBL" id="JBBBZM010000006">
    <property type="protein sequence ID" value="KAL0640088.1"/>
    <property type="molecule type" value="Genomic_DNA"/>
</dbReference>
<gene>
    <name evidence="3" type="ORF">Q9L58_000916</name>
</gene>
<keyword evidence="4" id="KW-1185">Reference proteome</keyword>
<evidence type="ECO:0000313" key="3">
    <source>
        <dbReference type="EMBL" id="KAL0640088.1"/>
    </source>
</evidence>
<name>A0ABR3GWB0_9PEZI</name>
<dbReference type="Proteomes" id="UP001447188">
    <property type="component" value="Unassembled WGS sequence"/>
</dbReference>
<evidence type="ECO:0000313" key="4">
    <source>
        <dbReference type="Proteomes" id="UP001447188"/>
    </source>
</evidence>
<reference evidence="3 4" key="1">
    <citation type="submission" date="2024-02" db="EMBL/GenBank/DDBJ databases">
        <title>Discinaceae phylogenomics.</title>
        <authorList>
            <person name="Dirks A.C."/>
            <person name="James T.Y."/>
        </authorList>
    </citation>
    <scope>NUCLEOTIDE SEQUENCE [LARGE SCALE GENOMIC DNA]</scope>
    <source>
        <strain evidence="3 4">ACD0624</strain>
    </source>
</reference>